<dbReference type="EMBL" id="LHQQ01000283">
    <property type="protein sequence ID" value="KOS37943.1"/>
    <property type="molecule type" value="Genomic_DNA"/>
</dbReference>
<gene>
    <name evidence="1" type="ORF">ACN38_g11249</name>
</gene>
<accession>A0A0M9WBA7</accession>
<proteinExistence type="predicted"/>
<evidence type="ECO:0000313" key="2">
    <source>
        <dbReference type="Proteomes" id="UP000037696"/>
    </source>
</evidence>
<reference evidence="1 2" key="1">
    <citation type="submission" date="2015-08" db="EMBL/GenBank/DDBJ databases">
        <title>Genome sequencing of Penicillium nordicum.</title>
        <authorList>
            <person name="Nguyen H.D."/>
            <person name="Seifert K.A."/>
        </authorList>
    </citation>
    <scope>NUCLEOTIDE SEQUENCE [LARGE SCALE GENOMIC DNA]</scope>
    <source>
        <strain evidence="1 2">DAOMC 185683</strain>
    </source>
</reference>
<dbReference type="AlphaFoldDB" id="A0A0M9WBA7"/>
<protein>
    <submittedName>
        <fullName evidence="1">Uncharacterized protein</fullName>
    </submittedName>
</protein>
<sequence length="82" mass="8535">MCKVRGRQCDLYAILITSIKHLCSIAAARTGRLGGAPGQGYCAICVILLRLVPGPARVAADPGPIDPPCPPITPGHADCTER</sequence>
<name>A0A0M9WBA7_9EURO</name>
<evidence type="ECO:0000313" key="1">
    <source>
        <dbReference type="EMBL" id="KOS37943.1"/>
    </source>
</evidence>
<comment type="caution">
    <text evidence="1">The sequence shown here is derived from an EMBL/GenBank/DDBJ whole genome shotgun (WGS) entry which is preliminary data.</text>
</comment>
<keyword evidence="2" id="KW-1185">Reference proteome</keyword>
<dbReference type="Proteomes" id="UP000037696">
    <property type="component" value="Unassembled WGS sequence"/>
</dbReference>
<organism evidence="1 2">
    <name type="scientific">Penicillium nordicum</name>
    <dbReference type="NCBI Taxonomy" id="229535"/>
    <lineage>
        <taxon>Eukaryota</taxon>
        <taxon>Fungi</taxon>
        <taxon>Dikarya</taxon>
        <taxon>Ascomycota</taxon>
        <taxon>Pezizomycotina</taxon>
        <taxon>Eurotiomycetes</taxon>
        <taxon>Eurotiomycetidae</taxon>
        <taxon>Eurotiales</taxon>
        <taxon>Aspergillaceae</taxon>
        <taxon>Penicillium</taxon>
    </lineage>
</organism>